<keyword evidence="1" id="KW-0645">Protease</keyword>
<organism evidence="1 2">
    <name type="scientific">Ottowia thiooxydans</name>
    <dbReference type="NCBI Taxonomy" id="219182"/>
    <lineage>
        <taxon>Bacteria</taxon>
        <taxon>Pseudomonadati</taxon>
        <taxon>Pseudomonadota</taxon>
        <taxon>Betaproteobacteria</taxon>
        <taxon>Burkholderiales</taxon>
        <taxon>Comamonadaceae</taxon>
        <taxon>Ottowia</taxon>
    </lineage>
</organism>
<proteinExistence type="predicted"/>
<dbReference type="InterPro" id="IPR011990">
    <property type="entry name" value="TPR-like_helical_dom_sf"/>
</dbReference>
<evidence type="ECO:0000313" key="1">
    <source>
        <dbReference type="EMBL" id="MET4580347.1"/>
    </source>
</evidence>
<dbReference type="RefSeq" id="WP_354449204.1">
    <property type="nucleotide sequence ID" value="NZ_JBEPSH010000016.1"/>
</dbReference>
<dbReference type="EMBL" id="JBEPSH010000016">
    <property type="protein sequence ID" value="MET4580347.1"/>
    <property type="molecule type" value="Genomic_DNA"/>
</dbReference>
<dbReference type="SUPFAM" id="SSF48452">
    <property type="entry name" value="TPR-like"/>
    <property type="match status" value="1"/>
</dbReference>
<dbReference type="Gene3D" id="1.25.40.10">
    <property type="entry name" value="Tetratricopeptide repeat domain"/>
    <property type="match status" value="1"/>
</dbReference>
<evidence type="ECO:0000313" key="2">
    <source>
        <dbReference type="Proteomes" id="UP001549320"/>
    </source>
</evidence>
<gene>
    <name evidence="1" type="ORF">ABIE13_005487</name>
</gene>
<dbReference type="GO" id="GO:0006508">
    <property type="term" value="P:proteolysis"/>
    <property type="evidence" value="ECO:0007669"/>
    <property type="project" value="UniProtKB-KW"/>
</dbReference>
<dbReference type="Pfam" id="PF13432">
    <property type="entry name" value="TPR_16"/>
    <property type="match status" value="1"/>
</dbReference>
<dbReference type="GO" id="GO:0008233">
    <property type="term" value="F:peptidase activity"/>
    <property type="evidence" value="ECO:0007669"/>
    <property type="project" value="UniProtKB-KW"/>
</dbReference>
<keyword evidence="1" id="KW-0378">Hydrolase</keyword>
<reference evidence="1 2" key="1">
    <citation type="submission" date="2024-06" db="EMBL/GenBank/DDBJ databases">
        <title>Sorghum-associated microbial communities from plants grown in Nebraska, USA.</title>
        <authorList>
            <person name="Schachtman D."/>
        </authorList>
    </citation>
    <scope>NUCLEOTIDE SEQUENCE [LARGE SCALE GENOMIC DNA]</scope>
    <source>
        <strain evidence="1 2">2709</strain>
    </source>
</reference>
<keyword evidence="2" id="KW-1185">Reference proteome</keyword>
<protein>
    <submittedName>
        <fullName evidence="1">Zn-dependent protease</fullName>
    </submittedName>
</protein>
<accession>A0ABV2QIK2</accession>
<comment type="caution">
    <text evidence="1">The sequence shown here is derived from an EMBL/GenBank/DDBJ whole genome shotgun (WGS) entry which is preliminary data.</text>
</comment>
<dbReference type="Proteomes" id="UP001549320">
    <property type="component" value="Unassembled WGS sequence"/>
</dbReference>
<name>A0ABV2QIK2_9BURK</name>
<sequence>MNSDITDPLDELAAKGISASQLELMDLLSYIYLRHGLPDKAAVLLSARDLLSPDNRSTLLTLALAQVRAGKPERALETLERLALIGAVDAAFHLVRAQAFHALGRMAEAAGAMKAHLALRTSQKNSGPATVN</sequence>